<proteinExistence type="predicted"/>
<reference evidence="1" key="1">
    <citation type="submission" date="2018-02" db="EMBL/GenBank/DDBJ databases">
        <title>Rhizophora mucronata_Transcriptome.</title>
        <authorList>
            <person name="Meera S.P."/>
            <person name="Sreeshan A."/>
            <person name="Augustine A."/>
        </authorList>
    </citation>
    <scope>NUCLEOTIDE SEQUENCE</scope>
    <source>
        <tissue evidence="1">Leaf</tissue>
    </source>
</reference>
<name>A0A2P2PYF7_RHIMU</name>
<protein>
    <submittedName>
        <fullName evidence="1">Uncharacterized protein</fullName>
    </submittedName>
</protein>
<organism evidence="1">
    <name type="scientific">Rhizophora mucronata</name>
    <name type="common">Asiatic mangrove</name>
    <dbReference type="NCBI Taxonomy" id="61149"/>
    <lineage>
        <taxon>Eukaryota</taxon>
        <taxon>Viridiplantae</taxon>
        <taxon>Streptophyta</taxon>
        <taxon>Embryophyta</taxon>
        <taxon>Tracheophyta</taxon>
        <taxon>Spermatophyta</taxon>
        <taxon>Magnoliopsida</taxon>
        <taxon>eudicotyledons</taxon>
        <taxon>Gunneridae</taxon>
        <taxon>Pentapetalae</taxon>
        <taxon>rosids</taxon>
        <taxon>fabids</taxon>
        <taxon>Malpighiales</taxon>
        <taxon>Rhizophoraceae</taxon>
        <taxon>Rhizophora</taxon>
    </lineage>
</organism>
<evidence type="ECO:0000313" key="1">
    <source>
        <dbReference type="EMBL" id="MBX59777.1"/>
    </source>
</evidence>
<dbReference type="AlphaFoldDB" id="A0A2P2PYF7"/>
<dbReference type="EMBL" id="GGEC01079293">
    <property type="protein sequence ID" value="MBX59777.1"/>
    <property type="molecule type" value="Transcribed_RNA"/>
</dbReference>
<sequence length="37" mass="4129">MDRSIVFFLAQLMRIDLLQALPMVLFSINASIHPGGL</sequence>
<accession>A0A2P2PYF7</accession>